<proteinExistence type="predicted"/>
<organism evidence="1 2">
    <name type="scientific">Williamsoniiplasma somnilux</name>
    <dbReference type="NCBI Taxonomy" id="215578"/>
    <lineage>
        <taxon>Bacteria</taxon>
        <taxon>Bacillati</taxon>
        <taxon>Mycoplasmatota</taxon>
        <taxon>Mollicutes</taxon>
        <taxon>Entomoplasmatales</taxon>
        <taxon>Williamsoniiplasma</taxon>
    </lineage>
</organism>
<dbReference type="Proteomes" id="UP000232230">
    <property type="component" value="Chromosome"/>
</dbReference>
<sequence length="98" mass="11263">MYISVERNNRGSLDIEQYALNKLIQFTVNSSLNKEVKDVSVLTHLHHDNLIYVLIKITLLDGVRKIEIDEKSINKSVEEIIIKTLDLKPKNIAIAYSK</sequence>
<reference evidence="1 2" key="1">
    <citation type="submission" date="2017-11" db="EMBL/GenBank/DDBJ databases">
        <title>Genome sequence of Entomoplasma somnilux PYAN-1 (ATCC 49194).</title>
        <authorList>
            <person name="Lo W.-S."/>
            <person name="Gasparich G.E."/>
            <person name="Kuo C.-H."/>
        </authorList>
    </citation>
    <scope>NUCLEOTIDE SEQUENCE [LARGE SCALE GENOMIC DNA]</scope>
    <source>
        <strain evidence="1 2">PYAN-1</strain>
    </source>
</reference>
<dbReference type="InterPro" id="IPR054781">
    <property type="entry name" value="Asp23-rel"/>
</dbReference>
<dbReference type="NCBIfam" id="NF045836">
    <property type="entry name" value="MMB_0454_fam"/>
    <property type="match status" value="1"/>
</dbReference>
<dbReference type="RefSeq" id="WP_024863321.1">
    <property type="nucleotide sequence ID" value="NZ_CP024965.1"/>
</dbReference>
<name>A0A2K8P013_9MOLU</name>
<accession>A0A2K8P013</accession>
<dbReference type="AlphaFoldDB" id="A0A2K8P013"/>
<dbReference type="EMBL" id="CP024965">
    <property type="protein sequence ID" value="ATZ18798.1"/>
    <property type="molecule type" value="Genomic_DNA"/>
</dbReference>
<evidence type="ECO:0000313" key="1">
    <source>
        <dbReference type="EMBL" id="ATZ18798.1"/>
    </source>
</evidence>
<keyword evidence="2" id="KW-1185">Reference proteome</keyword>
<evidence type="ECO:0000313" key="2">
    <source>
        <dbReference type="Proteomes" id="UP000232230"/>
    </source>
</evidence>
<gene>
    <name evidence="1" type="ORF">ESOMN_v1c04160</name>
</gene>
<dbReference type="KEGG" id="esx:ESOMN_v1c04160"/>
<protein>
    <submittedName>
        <fullName evidence="1">Uncharacterized protein</fullName>
    </submittedName>
</protein>